<sequence>MWLYASSSKRAAKPSTSTSTSTHRASSSTARPTSPGSTLSEVLRKNPFRAGSKESLTGAGEEDVSASLNKDLLILAEFFPDVKVEVLRELLARFDGDSRLPICIEQLYKYKAEWAKGRFHVPPREIDEPISAEDLFRARDYIDAVKWAVGREFNALSKSAVDAVLAEVNFSYTHARPILQGLASKSWKVAFTSIFRKKRAQDETPFSLLDKTRADPGGPRLIASGSQELDSELSALFMHPVRAQGSKDQETIDFELAQTLNLQEAEEAGALFECQVCYNDIPFEDATVCTQSEHTICLDCVRRTLHEALFGQGWAKSVDMEHGTLKCLTTDTCDGRISQELARQAVFREKSGAETWAQFEDRLAQYNLQQSGLPIHHCPFCSYAEAEQVYNRDSAADKLIWRVRKPTGIDTFTLLLLLELLPSLIFVLIPFMILFPGYFIATFHTALAHLALEKRTTRFVCRRPGCSRKSCLKCLKAWHNPHVCHEPLIVSLRTTVEAARTAAVKRTCPRCGTSFVKSSGCNKLTCVCGYSMCYLCRKNIGKAGSSSNFEGGGEGYRHFCEHFRPTAGTKCTECDKCDLYRAEDEDAEVRRAGEEAERLWREREGMVGVKGLEDAVGNVAGEDTLWRRFWDGRWTVQGVVDAVVERCVVVEID</sequence>
<dbReference type="HOGENOM" id="CLU_017097_0_0_1"/>
<dbReference type="Pfam" id="PF26191">
    <property type="entry name" value="RING-HC_RBR_RNF216"/>
    <property type="match status" value="1"/>
</dbReference>
<dbReference type="STRING" id="1182542.W9XJY0"/>
<evidence type="ECO:0000256" key="6">
    <source>
        <dbReference type="ARBA" id="ARBA00022786"/>
    </source>
</evidence>
<keyword evidence="6" id="KW-0833">Ubl conjugation pathway</keyword>
<evidence type="ECO:0000256" key="4">
    <source>
        <dbReference type="ARBA" id="ARBA00022737"/>
    </source>
</evidence>
<feature type="compositionally biased region" description="Low complexity" evidence="8">
    <location>
        <begin position="1"/>
        <end position="38"/>
    </location>
</feature>
<dbReference type="Gene3D" id="3.30.40.10">
    <property type="entry name" value="Zinc/RING finger domain, C3HC4 (zinc finger)"/>
    <property type="match status" value="1"/>
</dbReference>
<evidence type="ECO:0000256" key="7">
    <source>
        <dbReference type="ARBA" id="ARBA00022833"/>
    </source>
</evidence>
<evidence type="ECO:0000256" key="2">
    <source>
        <dbReference type="ARBA" id="ARBA00022679"/>
    </source>
</evidence>
<name>W9XJY0_9EURO</name>
<evidence type="ECO:0000313" key="11">
    <source>
        <dbReference type="EMBL" id="EXJ80812.1"/>
    </source>
</evidence>
<dbReference type="InterPro" id="IPR013083">
    <property type="entry name" value="Znf_RING/FYVE/PHD"/>
</dbReference>
<reference evidence="11 12" key="1">
    <citation type="submission" date="2013-03" db="EMBL/GenBank/DDBJ databases">
        <title>The Genome Sequence of Capronia epimyces CBS 606.96.</title>
        <authorList>
            <consortium name="The Broad Institute Genomics Platform"/>
            <person name="Cuomo C."/>
            <person name="de Hoog S."/>
            <person name="Gorbushina A."/>
            <person name="Walker B."/>
            <person name="Young S.K."/>
            <person name="Zeng Q."/>
            <person name="Gargeya S."/>
            <person name="Fitzgerald M."/>
            <person name="Haas B."/>
            <person name="Abouelleil A."/>
            <person name="Allen A.W."/>
            <person name="Alvarado L."/>
            <person name="Arachchi H.M."/>
            <person name="Berlin A.M."/>
            <person name="Chapman S.B."/>
            <person name="Gainer-Dewar J."/>
            <person name="Goldberg J."/>
            <person name="Griggs A."/>
            <person name="Gujja S."/>
            <person name="Hansen M."/>
            <person name="Howarth C."/>
            <person name="Imamovic A."/>
            <person name="Ireland A."/>
            <person name="Larimer J."/>
            <person name="McCowan C."/>
            <person name="Murphy C."/>
            <person name="Pearson M."/>
            <person name="Poon T.W."/>
            <person name="Priest M."/>
            <person name="Roberts A."/>
            <person name="Saif S."/>
            <person name="Shea T."/>
            <person name="Sisk P."/>
            <person name="Sykes S."/>
            <person name="Wortman J."/>
            <person name="Nusbaum C."/>
            <person name="Birren B."/>
        </authorList>
    </citation>
    <scope>NUCLEOTIDE SEQUENCE [LARGE SCALE GENOMIC DNA]</scope>
    <source>
        <strain evidence="11 12">CBS 606.96</strain>
    </source>
</reference>
<dbReference type="GO" id="GO:0016740">
    <property type="term" value="F:transferase activity"/>
    <property type="evidence" value="ECO:0007669"/>
    <property type="project" value="UniProtKB-KW"/>
</dbReference>
<organism evidence="11 12">
    <name type="scientific">Capronia epimyces CBS 606.96</name>
    <dbReference type="NCBI Taxonomy" id="1182542"/>
    <lineage>
        <taxon>Eukaryota</taxon>
        <taxon>Fungi</taxon>
        <taxon>Dikarya</taxon>
        <taxon>Ascomycota</taxon>
        <taxon>Pezizomycotina</taxon>
        <taxon>Eurotiomycetes</taxon>
        <taxon>Chaetothyriomycetidae</taxon>
        <taxon>Chaetothyriales</taxon>
        <taxon>Herpotrichiellaceae</taxon>
        <taxon>Capronia</taxon>
    </lineage>
</organism>
<proteinExistence type="predicted"/>
<keyword evidence="3" id="KW-0479">Metal-binding</keyword>
<dbReference type="EMBL" id="AMGY01000006">
    <property type="protein sequence ID" value="EXJ80812.1"/>
    <property type="molecule type" value="Genomic_DNA"/>
</dbReference>
<dbReference type="PANTHER" id="PTHR22770">
    <property type="entry name" value="UBIQUITIN CONJUGATING ENZYME 7 INTERACTING PROTEIN-RELATED"/>
    <property type="match status" value="1"/>
</dbReference>
<gene>
    <name evidence="11" type="ORF">A1O3_07096</name>
</gene>
<dbReference type="GeneID" id="19171200"/>
<evidence type="ECO:0000256" key="5">
    <source>
        <dbReference type="ARBA" id="ARBA00022771"/>
    </source>
</evidence>
<keyword evidence="9" id="KW-0472">Membrane</keyword>
<dbReference type="InterPro" id="IPR047546">
    <property type="entry name" value="Rcat_RBR_RNF216"/>
</dbReference>
<dbReference type="InterPro" id="IPR047544">
    <property type="entry name" value="RING-HC_RBR_RNF216"/>
</dbReference>
<dbReference type="AlphaFoldDB" id="W9XJY0"/>
<dbReference type="Gene3D" id="1.20.120.1750">
    <property type="match status" value="1"/>
</dbReference>
<dbReference type="eggNOG" id="KOG1812">
    <property type="taxonomic scope" value="Eukaryota"/>
</dbReference>
<evidence type="ECO:0000259" key="10">
    <source>
        <dbReference type="PROSITE" id="PS51873"/>
    </source>
</evidence>
<dbReference type="InterPro" id="IPR044066">
    <property type="entry name" value="TRIAD_supradom"/>
</dbReference>
<keyword evidence="2" id="KW-0808">Transferase</keyword>
<dbReference type="GO" id="GO:0008270">
    <property type="term" value="F:zinc ion binding"/>
    <property type="evidence" value="ECO:0007669"/>
    <property type="project" value="UniProtKB-KW"/>
</dbReference>
<evidence type="ECO:0000256" key="3">
    <source>
        <dbReference type="ARBA" id="ARBA00022723"/>
    </source>
</evidence>
<dbReference type="PROSITE" id="PS51873">
    <property type="entry name" value="TRIAD"/>
    <property type="match status" value="1"/>
</dbReference>
<evidence type="ECO:0000256" key="1">
    <source>
        <dbReference type="ARBA" id="ARBA00004906"/>
    </source>
</evidence>
<feature type="domain" description="RING-type" evidence="10">
    <location>
        <begin position="270"/>
        <end position="575"/>
    </location>
</feature>
<dbReference type="InterPro" id="IPR051628">
    <property type="entry name" value="LUBAC_E3_Ligases"/>
</dbReference>
<keyword evidence="12" id="KW-1185">Reference proteome</keyword>
<dbReference type="RefSeq" id="XP_007735400.1">
    <property type="nucleotide sequence ID" value="XM_007737210.1"/>
</dbReference>
<dbReference type="SUPFAM" id="SSF57850">
    <property type="entry name" value="RING/U-box"/>
    <property type="match status" value="1"/>
</dbReference>
<dbReference type="CDD" id="cd20353">
    <property type="entry name" value="Rcat_RBR_RNF216"/>
    <property type="match status" value="1"/>
</dbReference>
<accession>W9XJY0</accession>
<keyword evidence="9" id="KW-1133">Transmembrane helix</keyword>
<feature type="transmembrane region" description="Helical" evidence="9">
    <location>
        <begin position="408"/>
        <end position="429"/>
    </location>
</feature>
<keyword evidence="4" id="KW-0677">Repeat</keyword>
<protein>
    <recommendedName>
        <fullName evidence="10">RING-type domain-containing protein</fullName>
    </recommendedName>
</protein>
<evidence type="ECO:0000256" key="8">
    <source>
        <dbReference type="SAM" id="MobiDB-lite"/>
    </source>
</evidence>
<evidence type="ECO:0000256" key="9">
    <source>
        <dbReference type="SAM" id="Phobius"/>
    </source>
</evidence>
<evidence type="ECO:0000313" key="12">
    <source>
        <dbReference type="Proteomes" id="UP000019478"/>
    </source>
</evidence>
<dbReference type="Pfam" id="PF26200">
    <property type="entry name" value="Rcat_RNF216"/>
    <property type="match status" value="1"/>
</dbReference>
<comment type="caution">
    <text evidence="11">The sequence shown here is derived from an EMBL/GenBank/DDBJ whole genome shotgun (WGS) entry which is preliminary data.</text>
</comment>
<feature type="region of interest" description="Disordered" evidence="8">
    <location>
        <begin position="1"/>
        <end position="44"/>
    </location>
</feature>
<dbReference type="Proteomes" id="UP000019478">
    <property type="component" value="Unassembled WGS sequence"/>
</dbReference>
<dbReference type="PANTHER" id="PTHR22770:SF42">
    <property type="entry name" value="FINGER PROTEIN (ZIN), PUTATIVE (AFU_ORTHOLOGUE AFUA_4G03910)-RELATED"/>
    <property type="match status" value="1"/>
</dbReference>
<keyword evidence="9" id="KW-0812">Transmembrane</keyword>
<dbReference type="OrthoDB" id="10009520at2759"/>
<keyword evidence="7" id="KW-0862">Zinc</keyword>
<comment type="pathway">
    <text evidence="1">Protein modification; protein ubiquitination.</text>
</comment>
<keyword evidence="5" id="KW-0863">Zinc-finger</keyword>